<keyword evidence="1" id="KW-0472">Membrane</keyword>
<dbReference type="Proteomes" id="UP000519439">
    <property type="component" value="Unassembled WGS sequence"/>
</dbReference>
<evidence type="ECO:0000313" key="3">
    <source>
        <dbReference type="Proteomes" id="UP000519439"/>
    </source>
</evidence>
<feature type="transmembrane region" description="Helical" evidence="1">
    <location>
        <begin position="12"/>
        <end position="33"/>
    </location>
</feature>
<dbReference type="Pfam" id="PF05545">
    <property type="entry name" value="FixQ"/>
    <property type="match status" value="1"/>
</dbReference>
<keyword evidence="3" id="KW-1185">Reference proteome</keyword>
<dbReference type="RefSeq" id="WP_027317311.1">
    <property type="nucleotide sequence ID" value="NZ_JACIDC010000025.1"/>
</dbReference>
<accession>A0A7W6IJF6</accession>
<dbReference type="EMBL" id="JACIDC010000025">
    <property type="protein sequence ID" value="MBB4042221.1"/>
    <property type="molecule type" value="Genomic_DNA"/>
</dbReference>
<protein>
    <submittedName>
        <fullName evidence="2">Cytochrome c oxidase cbb3-type subunit 4</fullName>
    </submittedName>
</protein>
<dbReference type="AlphaFoldDB" id="A0A7W6IJF6"/>
<evidence type="ECO:0000256" key="1">
    <source>
        <dbReference type="SAM" id="Phobius"/>
    </source>
</evidence>
<dbReference type="InterPro" id="IPR008621">
    <property type="entry name" value="Cbb3-typ_cyt_oxidase_comp"/>
</dbReference>
<keyword evidence="1" id="KW-0812">Transmembrane</keyword>
<reference evidence="2 3" key="1">
    <citation type="submission" date="2020-08" db="EMBL/GenBank/DDBJ databases">
        <title>Genomic Encyclopedia of Type Strains, Phase IV (KMG-IV): sequencing the most valuable type-strain genomes for metagenomic binning, comparative biology and taxonomic classification.</title>
        <authorList>
            <person name="Goeker M."/>
        </authorList>
    </citation>
    <scope>NUCLEOTIDE SEQUENCE [LARGE SCALE GENOMIC DNA]</scope>
    <source>
        <strain evidence="2 3">DSM 15743</strain>
    </source>
</reference>
<proteinExistence type="predicted"/>
<name>A0A7W6IJF6_9HYPH</name>
<gene>
    <name evidence="2" type="ORF">GGR34_003910</name>
</gene>
<comment type="caution">
    <text evidence="2">The sequence shown here is derived from an EMBL/GenBank/DDBJ whole genome shotgun (WGS) entry which is preliminary data.</text>
</comment>
<keyword evidence="1" id="KW-1133">Transmembrane helix</keyword>
<sequence length="51" mass="5850">MPATYKFFAEFAQTWGLIYFVAVFAVVLVYALAPSRKDRFDAASRMPLQED</sequence>
<organism evidence="2 3">
    <name type="scientific">Microvirga flocculans</name>
    <dbReference type="NCBI Taxonomy" id="217168"/>
    <lineage>
        <taxon>Bacteria</taxon>
        <taxon>Pseudomonadati</taxon>
        <taxon>Pseudomonadota</taxon>
        <taxon>Alphaproteobacteria</taxon>
        <taxon>Hyphomicrobiales</taxon>
        <taxon>Methylobacteriaceae</taxon>
        <taxon>Microvirga</taxon>
    </lineage>
</organism>
<evidence type="ECO:0000313" key="2">
    <source>
        <dbReference type="EMBL" id="MBB4042221.1"/>
    </source>
</evidence>